<accession>A0ABU6W8G7</accession>
<protein>
    <submittedName>
        <fullName evidence="1">Uncharacterized protein</fullName>
    </submittedName>
</protein>
<reference evidence="1 2" key="1">
    <citation type="journal article" date="2023" name="Plants (Basel)">
        <title>Bridging the Gap: Combining Genomics and Transcriptomics Approaches to Understand Stylosanthes scabra, an Orphan Legume from the Brazilian Caatinga.</title>
        <authorList>
            <person name="Ferreira-Neto J.R.C."/>
            <person name="da Silva M.D."/>
            <person name="Binneck E."/>
            <person name="de Melo N.F."/>
            <person name="da Silva R.H."/>
            <person name="de Melo A.L.T.M."/>
            <person name="Pandolfi V."/>
            <person name="Bustamante F.O."/>
            <person name="Brasileiro-Vidal A.C."/>
            <person name="Benko-Iseppon A.M."/>
        </authorList>
    </citation>
    <scope>NUCLEOTIDE SEQUENCE [LARGE SCALE GENOMIC DNA]</scope>
    <source>
        <tissue evidence="1">Leaves</tissue>
    </source>
</reference>
<proteinExistence type="predicted"/>
<keyword evidence="2" id="KW-1185">Reference proteome</keyword>
<dbReference type="Proteomes" id="UP001341840">
    <property type="component" value="Unassembled WGS sequence"/>
</dbReference>
<evidence type="ECO:0000313" key="1">
    <source>
        <dbReference type="EMBL" id="MED6182251.1"/>
    </source>
</evidence>
<gene>
    <name evidence="1" type="ORF">PIB30_026906</name>
</gene>
<comment type="caution">
    <text evidence="1">The sequence shown here is derived from an EMBL/GenBank/DDBJ whole genome shotgun (WGS) entry which is preliminary data.</text>
</comment>
<organism evidence="1 2">
    <name type="scientific">Stylosanthes scabra</name>
    <dbReference type="NCBI Taxonomy" id="79078"/>
    <lineage>
        <taxon>Eukaryota</taxon>
        <taxon>Viridiplantae</taxon>
        <taxon>Streptophyta</taxon>
        <taxon>Embryophyta</taxon>
        <taxon>Tracheophyta</taxon>
        <taxon>Spermatophyta</taxon>
        <taxon>Magnoliopsida</taxon>
        <taxon>eudicotyledons</taxon>
        <taxon>Gunneridae</taxon>
        <taxon>Pentapetalae</taxon>
        <taxon>rosids</taxon>
        <taxon>fabids</taxon>
        <taxon>Fabales</taxon>
        <taxon>Fabaceae</taxon>
        <taxon>Papilionoideae</taxon>
        <taxon>50 kb inversion clade</taxon>
        <taxon>dalbergioids sensu lato</taxon>
        <taxon>Dalbergieae</taxon>
        <taxon>Pterocarpus clade</taxon>
        <taxon>Stylosanthes</taxon>
    </lineage>
</organism>
<sequence length="68" mass="7864">MVEPQVERDTLDKLYRLDRIAHVAAGINDKPVRCITSIRRQQNMVLHERVIPYLEATGLYHVAVLSNH</sequence>
<dbReference type="EMBL" id="JASCZI010181345">
    <property type="protein sequence ID" value="MED6182251.1"/>
    <property type="molecule type" value="Genomic_DNA"/>
</dbReference>
<name>A0ABU6W8G7_9FABA</name>
<evidence type="ECO:0000313" key="2">
    <source>
        <dbReference type="Proteomes" id="UP001341840"/>
    </source>
</evidence>